<evidence type="ECO:0000256" key="10">
    <source>
        <dbReference type="RuleBase" id="RU000544"/>
    </source>
</evidence>
<evidence type="ECO:0000256" key="1">
    <source>
        <dbReference type="ARBA" id="ARBA00007587"/>
    </source>
</evidence>
<organism evidence="12 13">
    <name type="scientific">Candidatus Saccharimonas aalborgensis</name>
    <dbReference type="NCBI Taxonomy" id="1332188"/>
    <lineage>
        <taxon>Bacteria</taxon>
        <taxon>Candidatus Saccharimonadota</taxon>
        <taxon>Candidatus Saccharimonadia</taxon>
        <taxon>Candidatus Saccharimonadales</taxon>
        <taxon>Candidatus Saccharimonadaceae</taxon>
        <taxon>Candidatus Saccharimonas</taxon>
    </lineage>
</organism>
<proteinExistence type="inferred from homology"/>
<keyword evidence="5 10" id="KW-0547">Nucleotide-binding</keyword>
<evidence type="ECO:0000256" key="8">
    <source>
        <dbReference type="PIRSR" id="PIRSR035805-1"/>
    </source>
</evidence>
<feature type="active site" description="Proton acceptor" evidence="8">
    <location>
        <position position="104"/>
    </location>
</feature>
<dbReference type="EMBL" id="CP005957">
    <property type="protein sequence ID" value="AGL62636.1"/>
    <property type="molecule type" value="Genomic_DNA"/>
</dbReference>
<evidence type="ECO:0000256" key="9">
    <source>
        <dbReference type="PIRSR" id="PIRSR035805-2"/>
    </source>
</evidence>
<dbReference type="HOGENOM" id="CLU_064400_2_1_0"/>
<dbReference type="RefSeq" id="WP_015642086.1">
    <property type="nucleotide sequence ID" value="NC_021219.1"/>
</dbReference>
<keyword evidence="7 10" id="KW-0067">ATP-binding</keyword>
<dbReference type="GO" id="GO:0071897">
    <property type="term" value="P:DNA biosynthetic process"/>
    <property type="evidence" value="ECO:0007669"/>
    <property type="project" value="UniProtKB-KW"/>
</dbReference>
<reference evidence="12 13" key="1">
    <citation type="journal article" date="2013" name="Nat. Biotechnol.">
        <title>Genome sequences of rare, uncultured bacteria obtained by differential coverage binning of multiple metagenomes.</title>
        <authorList>
            <person name="Albertsen M."/>
            <person name="Hugenholtz P."/>
            <person name="Skarshewski A."/>
            <person name="Nielsen K.L."/>
            <person name="Tyson G.W."/>
            <person name="Nielsen P.H."/>
        </authorList>
    </citation>
    <scope>NUCLEOTIDE SEQUENCE [LARGE SCALE GENOMIC DNA]</scope>
    <source>
        <strain evidence="12">TM71</strain>
    </source>
</reference>
<dbReference type="InterPro" id="IPR001267">
    <property type="entry name" value="Thymidine_kinase"/>
</dbReference>
<sequence>MPGRPRRHHELNFHFSTMAGGKTAEILLDEYRKRDSGWNTIIAKPEGDSKAGTRIQSRIAGGMEAPALLIPEKGDAGEFLRREIANRLGASAVWEHPWLIYVDEAQFLSPEQVKQLATGVVDADIATIEAYGLLNDFRGELFPGSAALLKWADRKIQIASACERGGCGQVAVVNARLVNGIVTTEGPQKAIDGIEATYSALCRSHYLSEIT</sequence>
<evidence type="ECO:0000256" key="5">
    <source>
        <dbReference type="ARBA" id="ARBA00022741"/>
    </source>
</evidence>
<keyword evidence="6 10" id="KW-0418">Kinase</keyword>
<dbReference type="GO" id="GO:0005524">
    <property type="term" value="F:ATP binding"/>
    <property type="evidence" value="ECO:0007669"/>
    <property type="project" value="UniProtKB-KW"/>
</dbReference>
<dbReference type="SUPFAM" id="SSF52540">
    <property type="entry name" value="P-loop containing nucleoside triphosphate hydrolases"/>
    <property type="match status" value="1"/>
</dbReference>
<accession>R4PZF0</accession>
<dbReference type="PANTHER" id="PTHR11441">
    <property type="entry name" value="THYMIDINE KINASE"/>
    <property type="match status" value="1"/>
</dbReference>
<dbReference type="InterPro" id="IPR027417">
    <property type="entry name" value="P-loop_NTPase"/>
</dbReference>
<dbReference type="KEGG" id="saal:L336_0937"/>
<evidence type="ECO:0000256" key="2">
    <source>
        <dbReference type="ARBA" id="ARBA00012118"/>
    </source>
</evidence>
<comment type="catalytic activity">
    <reaction evidence="10">
        <text>thymidine + ATP = dTMP + ADP + H(+)</text>
        <dbReference type="Rhea" id="RHEA:19129"/>
        <dbReference type="ChEBI" id="CHEBI:15378"/>
        <dbReference type="ChEBI" id="CHEBI:17748"/>
        <dbReference type="ChEBI" id="CHEBI:30616"/>
        <dbReference type="ChEBI" id="CHEBI:63528"/>
        <dbReference type="ChEBI" id="CHEBI:456216"/>
        <dbReference type="EC" id="2.7.1.21"/>
    </reaction>
</comment>
<keyword evidence="13" id="KW-1185">Reference proteome</keyword>
<feature type="binding site" evidence="9">
    <location>
        <position position="198"/>
    </location>
    <ligand>
        <name>substrate</name>
    </ligand>
</feature>
<gene>
    <name evidence="12" type="primary">tdk</name>
    <name evidence="12" type="ORF">L336_0937</name>
</gene>
<protein>
    <recommendedName>
        <fullName evidence="2 10">Thymidine kinase</fullName>
        <ecNumber evidence="2 10">2.7.1.21</ecNumber>
    </recommendedName>
</protein>
<evidence type="ECO:0000313" key="13">
    <source>
        <dbReference type="Proteomes" id="UP000013893"/>
    </source>
</evidence>
<evidence type="ECO:0000256" key="6">
    <source>
        <dbReference type="ARBA" id="ARBA00022777"/>
    </source>
</evidence>
<dbReference type="PANTHER" id="PTHR11441:SF0">
    <property type="entry name" value="THYMIDINE KINASE, CYTOSOLIC"/>
    <property type="match status" value="1"/>
</dbReference>
<dbReference type="SUPFAM" id="SSF57716">
    <property type="entry name" value="Glucocorticoid receptor-like (DNA-binding domain)"/>
    <property type="match status" value="1"/>
</dbReference>
<dbReference type="Pfam" id="PF00265">
    <property type="entry name" value="TK"/>
    <property type="match status" value="1"/>
</dbReference>
<dbReference type="STRING" id="1332188.L336_0937"/>
<evidence type="ECO:0000256" key="7">
    <source>
        <dbReference type="ARBA" id="ARBA00022840"/>
    </source>
</evidence>
<keyword evidence="4 10" id="KW-0808">Transferase</keyword>
<evidence type="ECO:0000256" key="11">
    <source>
        <dbReference type="RuleBase" id="RU004165"/>
    </source>
</evidence>
<dbReference type="Gene3D" id="3.40.50.300">
    <property type="entry name" value="P-loop containing nucleotide triphosphate hydrolases"/>
    <property type="match status" value="1"/>
</dbReference>
<evidence type="ECO:0000313" key="12">
    <source>
        <dbReference type="EMBL" id="AGL62636.1"/>
    </source>
</evidence>
<dbReference type="EC" id="2.7.1.21" evidence="2 10"/>
<name>R4PZF0_9BACT</name>
<evidence type="ECO:0000256" key="4">
    <source>
        <dbReference type="ARBA" id="ARBA00022679"/>
    </source>
</evidence>
<dbReference type="GO" id="GO:0005829">
    <property type="term" value="C:cytosol"/>
    <property type="evidence" value="ECO:0007669"/>
    <property type="project" value="TreeGrafter"/>
</dbReference>
<dbReference type="PIRSF" id="PIRSF035805">
    <property type="entry name" value="TK_cell"/>
    <property type="match status" value="1"/>
</dbReference>
<dbReference type="AlphaFoldDB" id="R4PZF0"/>
<dbReference type="PATRIC" id="fig|1332188.3.peg.934"/>
<dbReference type="GO" id="GO:0004797">
    <property type="term" value="F:thymidine kinase activity"/>
    <property type="evidence" value="ECO:0007669"/>
    <property type="project" value="UniProtKB-EC"/>
</dbReference>
<comment type="similarity">
    <text evidence="1 11">Belongs to the thymidine kinase family.</text>
</comment>
<dbReference type="OrthoDB" id="9781579at2"/>
<dbReference type="GO" id="GO:0046104">
    <property type="term" value="P:thymidine metabolic process"/>
    <property type="evidence" value="ECO:0007669"/>
    <property type="project" value="TreeGrafter"/>
</dbReference>
<keyword evidence="3 10" id="KW-0237">DNA synthesis</keyword>
<evidence type="ECO:0000256" key="3">
    <source>
        <dbReference type="ARBA" id="ARBA00022634"/>
    </source>
</evidence>
<dbReference type="Proteomes" id="UP000013893">
    <property type="component" value="Chromosome"/>
</dbReference>